<dbReference type="InterPro" id="IPR020904">
    <property type="entry name" value="Sc_DH/Rdtase_CS"/>
</dbReference>
<dbReference type="PRINTS" id="PR00081">
    <property type="entry name" value="GDHRDH"/>
</dbReference>
<name>A0A852VI72_9BACT</name>
<gene>
    <name evidence="4" type="ORF">HDF08_002901</name>
</gene>
<dbReference type="SMART" id="SM00822">
    <property type="entry name" value="PKS_KR"/>
    <property type="match status" value="1"/>
</dbReference>
<dbReference type="EMBL" id="JACCCU010000002">
    <property type="protein sequence ID" value="NYF90799.1"/>
    <property type="molecule type" value="Genomic_DNA"/>
</dbReference>
<comment type="caution">
    <text evidence="4">The sequence shown here is derived from an EMBL/GenBank/DDBJ whole genome shotgun (WGS) entry which is preliminary data.</text>
</comment>
<dbReference type="Gene3D" id="3.40.50.720">
    <property type="entry name" value="NAD(P)-binding Rossmann-like Domain"/>
    <property type="match status" value="1"/>
</dbReference>
<dbReference type="Proteomes" id="UP000564385">
    <property type="component" value="Unassembled WGS sequence"/>
</dbReference>
<dbReference type="PANTHER" id="PTHR44196">
    <property type="entry name" value="DEHYDROGENASE/REDUCTASE SDR FAMILY MEMBER 7B"/>
    <property type="match status" value="1"/>
</dbReference>
<dbReference type="GO" id="GO:0016491">
    <property type="term" value="F:oxidoreductase activity"/>
    <property type="evidence" value="ECO:0007669"/>
    <property type="project" value="UniProtKB-KW"/>
</dbReference>
<organism evidence="4 5">
    <name type="scientific">Tunturiibacter lichenicola</name>
    <dbReference type="NCBI Taxonomy" id="2051959"/>
    <lineage>
        <taxon>Bacteria</taxon>
        <taxon>Pseudomonadati</taxon>
        <taxon>Acidobacteriota</taxon>
        <taxon>Terriglobia</taxon>
        <taxon>Terriglobales</taxon>
        <taxon>Acidobacteriaceae</taxon>
        <taxon>Tunturiibacter</taxon>
    </lineage>
</organism>
<reference evidence="4 5" key="1">
    <citation type="submission" date="2020-07" db="EMBL/GenBank/DDBJ databases">
        <title>Genomic Encyclopedia of Type Strains, Phase IV (KMG-V): Genome sequencing to study the core and pangenomes of soil and plant-associated prokaryotes.</title>
        <authorList>
            <person name="Whitman W."/>
        </authorList>
    </citation>
    <scope>NUCLEOTIDE SEQUENCE [LARGE SCALE GENOMIC DNA]</scope>
    <source>
        <strain evidence="4 5">M8UP22</strain>
    </source>
</reference>
<dbReference type="Pfam" id="PF00106">
    <property type="entry name" value="adh_short"/>
    <property type="match status" value="1"/>
</dbReference>
<evidence type="ECO:0000313" key="4">
    <source>
        <dbReference type="EMBL" id="NYF90799.1"/>
    </source>
</evidence>
<dbReference type="InterPro" id="IPR036291">
    <property type="entry name" value="NAD(P)-bd_dom_sf"/>
</dbReference>
<evidence type="ECO:0000256" key="2">
    <source>
        <dbReference type="ARBA" id="ARBA00023002"/>
    </source>
</evidence>
<dbReference type="SUPFAM" id="SSF51735">
    <property type="entry name" value="NAD(P)-binding Rossmann-fold domains"/>
    <property type="match status" value="1"/>
</dbReference>
<comment type="similarity">
    <text evidence="1">Belongs to the short-chain dehydrogenases/reductases (SDR) family.</text>
</comment>
<dbReference type="InterPro" id="IPR057326">
    <property type="entry name" value="KR_dom"/>
</dbReference>
<evidence type="ECO:0000259" key="3">
    <source>
        <dbReference type="SMART" id="SM00822"/>
    </source>
</evidence>
<dbReference type="InterPro" id="IPR002347">
    <property type="entry name" value="SDR_fam"/>
</dbReference>
<accession>A0A852VI72</accession>
<evidence type="ECO:0000313" key="5">
    <source>
        <dbReference type="Proteomes" id="UP000564385"/>
    </source>
</evidence>
<evidence type="ECO:0000256" key="1">
    <source>
        <dbReference type="ARBA" id="ARBA00006484"/>
    </source>
</evidence>
<feature type="domain" description="Ketoreductase" evidence="3">
    <location>
        <begin position="6"/>
        <end position="184"/>
    </location>
</feature>
<dbReference type="EC" id="1.-.-.-" evidence="4"/>
<sequence>MITTGNTILITGGGSGIGRGLAEAFHKLGNHVIIAGRRKQVLDETVAANPGISSAVLDIEDATSIRAFAAKLTTDFPKLNAVIHNAGISRTENLLDQPEDLADAEAILTTNLLGPIRLNAALLPHLQKQPHAAVLTVTSGLAFIPLAMAPTYNATKAAIHSYTQSLRYQLKATNIQVIEIIPPYVQTELSGAHQASDPRAMPLADYINETIEILKTQPDATEILVERVKPLRFAEQNGPEKYTAFFTQFNDAMSAGPQ</sequence>
<keyword evidence="2 4" id="KW-0560">Oxidoreductase</keyword>
<dbReference type="PROSITE" id="PS00061">
    <property type="entry name" value="ADH_SHORT"/>
    <property type="match status" value="1"/>
</dbReference>
<dbReference type="PANTHER" id="PTHR44196:SF1">
    <property type="entry name" value="DEHYDROGENASE_REDUCTASE SDR FAMILY MEMBER 7B"/>
    <property type="match status" value="1"/>
</dbReference>
<protein>
    <submittedName>
        <fullName evidence="4">Oxidoreductase</fullName>
        <ecNumber evidence="4">1.-.-.-</ecNumber>
    </submittedName>
</protein>
<dbReference type="AlphaFoldDB" id="A0A852VI72"/>
<proteinExistence type="inferred from homology"/>
<dbReference type="GO" id="GO:0016020">
    <property type="term" value="C:membrane"/>
    <property type="evidence" value="ECO:0007669"/>
    <property type="project" value="TreeGrafter"/>
</dbReference>